<comment type="pathway">
    <text evidence="1">Sulfur metabolism; glutathione biosynthesis; glutathione from L-cysteine and L-glutamate: step 1/2.</text>
</comment>
<evidence type="ECO:0000256" key="6">
    <source>
        <dbReference type="ARBA" id="ARBA00031154"/>
    </source>
</evidence>
<comment type="subunit">
    <text evidence="3">Heterodimer of a catalytic heavy chain and a regulatory light chain.</text>
</comment>
<dbReference type="SUPFAM" id="SSF51430">
    <property type="entry name" value="NAD(P)-linked oxidoreductase"/>
    <property type="match status" value="1"/>
</dbReference>
<reference evidence="9 10" key="1">
    <citation type="submission" date="2015-04" db="EMBL/GenBank/DDBJ databases">
        <authorList>
            <person name="Syromyatnikov M.Y."/>
            <person name="Popov V.N."/>
        </authorList>
    </citation>
    <scope>NUCLEOTIDE SEQUENCE [LARGE SCALE GENOMIC DNA]</scope>
</reference>
<dbReference type="OrthoDB" id="5596051at2759"/>
<dbReference type="GO" id="GO:0030234">
    <property type="term" value="F:enzyme regulator activity"/>
    <property type="evidence" value="ECO:0007669"/>
    <property type="project" value="TreeGrafter"/>
</dbReference>
<protein>
    <recommendedName>
        <fullName evidence="7">GCS light chain</fullName>
    </recommendedName>
    <alternativeName>
        <fullName evidence="5">Gamma-ECS regulatory subunit</fullName>
    </alternativeName>
    <alternativeName>
        <fullName evidence="8">Gamma-glutamylcysteine synthetase regulatory subunit</fullName>
    </alternativeName>
    <alternativeName>
        <fullName evidence="6">Glutamate--cysteine ligase modifier subunit</fullName>
    </alternativeName>
</protein>
<evidence type="ECO:0000256" key="5">
    <source>
        <dbReference type="ARBA" id="ARBA00030406"/>
    </source>
</evidence>
<proteinExistence type="inferred from homology"/>
<sequence>MTSAVFNKYDSLVVGTGNILENEEFKKAKNPTQEMLICVKPRIIELEQKQGTLSSNTKDLVSLVCDETEVNGIENEAGSIKIVAKIFLNEFAENSLNEAIEYLLKNCSTTPSVILAYHPTSRTDSEKFIWADNNIKCKGNFKFLWKKLRVARDAGIIGQLGIADMDLDTILDIFDDKNFDFTILQINTQTCCVVPPELQQFCKDHDIQLLTHSDPQVIFPSHHLDEISLKDFKMKWTVRYLETLVCRGILTKKGFIVKFVKALNVKKSDI</sequence>
<comment type="similarity">
    <text evidence="2">Belongs to the aldo/keto reductase family. Glutamate--cysteine ligase light chain subfamily.</text>
</comment>
<dbReference type="AlphaFoldDB" id="A0A1J1IT86"/>
<evidence type="ECO:0000256" key="2">
    <source>
        <dbReference type="ARBA" id="ARBA00008612"/>
    </source>
</evidence>
<dbReference type="GO" id="GO:0006750">
    <property type="term" value="P:glutathione biosynthetic process"/>
    <property type="evidence" value="ECO:0007669"/>
    <property type="project" value="UniProtKB-UniPathway"/>
</dbReference>
<dbReference type="UniPathway" id="UPA00142">
    <property type="reaction ID" value="UER00209"/>
</dbReference>
<dbReference type="STRING" id="568069.A0A1J1IT86"/>
<evidence type="ECO:0000256" key="1">
    <source>
        <dbReference type="ARBA" id="ARBA00005006"/>
    </source>
</evidence>
<dbReference type="EMBL" id="CVRI01000059">
    <property type="protein sequence ID" value="CRL03423.1"/>
    <property type="molecule type" value="Genomic_DNA"/>
</dbReference>
<evidence type="ECO:0000256" key="4">
    <source>
        <dbReference type="ARBA" id="ARBA00022684"/>
    </source>
</evidence>
<accession>A0A1J1IT86</accession>
<evidence type="ECO:0000256" key="7">
    <source>
        <dbReference type="ARBA" id="ARBA00031732"/>
    </source>
</evidence>
<dbReference type="Gene3D" id="3.20.20.100">
    <property type="entry name" value="NADP-dependent oxidoreductase domain"/>
    <property type="match status" value="1"/>
</dbReference>
<name>A0A1J1IT86_9DIPT</name>
<keyword evidence="10" id="KW-1185">Reference proteome</keyword>
<evidence type="ECO:0000256" key="8">
    <source>
        <dbReference type="ARBA" id="ARBA00032926"/>
    </source>
</evidence>
<dbReference type="InterPro" id="IPR032963">
    <property type="entry name" value="Gclm"/>
</dbReference>
<gene>
    <name evidence="9" type="ORF">CLUMA_CG016299</name>
</gene>
<dbReference type="PANTHER" id="PTHR13295:SF4">
    <property type="entry name" value="GLUTAMATE--CYSTEINE LIGASE REGULATORY SUBUNIT"/>
    <property type="match status" value="1"/>
</dbReference>
<evidence type="ECO:0000256" key="3">
    <source>
        <dbReference type="ARBA" id="ARBA00011532"/>
    </source>
</evidence>
<dbReference type="InterPro" id="IPR036812">
    <property type="entry name" value="NAD(P)_OxRdtase_dom_sf"/>
</dbReference>
<evidence type="ECO:0000313" key="10">
    <source>
        <dbReference type="Proteomes" id="UP000183832"/>
    </source>
</evidence>
<dbReference type="PANTHER" id="PTHR13295">
    <property type="entry name" value="GLUTAMATE CYSTEINE LIGASE REGULATORY SUBUNIT"/>
    <property type="match status" value="1"/>
</dbReference>
<dbReference type="Proteomes" id="UP000183832">
    <property type="component" value="Unassembled WGS sequence"/>
</dbReference>
<dbReference type="GO" id="GO:0035226">
    <property type="term" value="F:glutamate-cysteine ligase catalytic subunit binding"/>
    <property type="evidence" value="ECO:0007669"/>
    <property type="project" value="InterPro"/>
</dbReference>
<keyword evidence="4" id="KW-0317">Glutathione biosynthesis</keyword>
<evidence type="ECO:0000313" key="9">
    <source>
        <dbReference type="EMBL" id="CRL03423.1"/>
    </source>
</evidence>
<dbReference type="GO" id="GO:0017109">
    <property type="term" value="C:glutamate-cysteine ligase complex"/>
    <property type="evidence" value="ECO:0007669"/>
    <property type="project" value="TreeGrafter"/>
</dbReference>
<organism evidence="9 10">
    <name type="scientific">Clunio marinus</name>
    <dbReference type="NCBI Taxonomy" id="568069"/>
    <lineage>
        <taxon>Eukaryota</taxon>
        <taxon>Metazoa</taxon>
        <taxon>Ecdysozoa</taxon>
        <taxon>Arthropoda</taxon>
        <taxon>Hexapoda</taxon>
        <taxon>Insecta</taxon>
        <taxon>Pterygota</taxon>
        <taxon>Neoptera</taxon>
        <taxon>Endopterygota</taxon>
        <taxon>Diptera</taxon>
        <taxon>Nematocera</taxon>
        <taxon>Chironomoidea</taxon>
        <taxon>Chironomidae</taxon>
        <taxon>Clunio</taxon>
    </lineage>
</organism>